<dbReference type="Proteomes" id="UP001501788">
    <property type="component" value="Unassembled WGS sequence"/>
</dbReference>
<keyword evidence="3 8" id="KW-0812">Transmembrane</keyword>
<dbReference type="InterPro" id="IPR033479">
    <property type="entry name" value="dCache_1"/>
</dbReference>
<protein>
    <submittedName>
        <fullName evidence="11">Methyl-accepting chemotaxis protein</fullName>
    </submittedName>
</protein>
<evidence type="ECO:0000259" key="10">
    <source>
        <dbReference type="PROSITE" id="PS50885"/>
    </source>
</evidence>
<sequence length="619" mass="64944">MSMLKSLKGQILVLSTACLVLGLMVLTVVNFWVASGQARANLTDESLATAKSHVETIEEWGRAKAMIIAASTAAFEEPDPVKTLAILRDAGKFSTVYFGFADKKYIFSETRNLPPDYDPTARPWYKQAAAAGTSVITPPYISASDGKLVVTFATPVGAGSALKGVAAGDVYMDAVVATVATVKPTPQSFGFMASSDGKIIAHPNAALTLKPLTELSKDLSSEKLAAASKGNAMLPVEIDGRQRLLTVVPIAGTTWMLVVALDESEALAPIRSMLVTSVVSSIVVLGVTVVLLGGILTQRLRRLTLVRDAMHDIGEGDGDLSRRIDAQGEDELAQIAHSFNNFAGKLSNVLAQIRDASQSVRLAAEEIATGNHDLSSRTEMAASSLEETSASMQQLTDTVRHNADAARQANQLVAQASAVAEHGGTVVGNVVTTMDQINAASRKISDIIGVIDGIAFQTNILALNAAVEAARAGEQGRGFAVVAGEVRSLAQRSAEAAREIKSLIVSSVEQVENGSRLVHDAGTTMTDIVMSVERVTRIMAEISASTNEQSTSIAEVGQAVAQLDQMTQQNAALVEESAAAAQSLKDQSVRLSEVVGTFRLSEEGSAARGGGHAARLPAP</sequence>
<dbReference type="CDD" id="cd06225">
    <property type="entry name" value="HAMP"/>
    <property type="match status" value="1"/>
</dbReference>
<evidence type="ECO:0000256" key="8">
    <source>
        <dbReference type="SAM" id="Phobius"/>
    </source>
</evidence>
<dbReference type="Pfam" id="PF00672">
    <property type="entry name" value="HAMP"/>
    <property type="match status" value="1"/>
</dbReference>
<dbReference type="SUPFAM" id="SSF58104">
    <property type="entry name" value="Methyl-accepting chemotaxis protein (MCP) signaling domain"/>
    <property type="match status" value="1"/>
</dbReference>
<comment type="subcellular location">
    <subcellularLocation>
        <location evidence="1">Cell membrane</location>
        <topology evidence="1">Multi-pass membrane protein</topology>
    </subcellularLocation>
</comment>
<name>A0ABP8LG61_9BURK</name>
<evidence type="ECO:0000313" key="11">
    <source>
        <dbReference type="EMBL" id="GAA4429060.1"/>
    </source>
</evidence>
<dbReference type="PANTHER" id="PTHR43531">
    <property type="entry name" value="PROTEIN ICFG"/>
    <property type="match status" value="1"/>
</dbReference>
<accession>A0ABP8LG61</accession>
<dbReference type="CDD" id="cd11386">
    <property type="entry name" value="MCP_signal"/>
    <property type="match status" value="1"/>
</dbReference>
<feature type="domain" description="HAMP" evidence="10">
    <location>
        <begin position="297"/>
        <end position="351"/>
    </location>
</feature>
<dbReference type="Pfam" id="PF00015">
    <property type="entry name" value="MCPsignal"/>
    <property type="match status" value="1"/>
</dbReference>
<dbReference type="EMBL" id="BAABEX010000029">
    <property type="protein sequence ID" value="GAA4429060.1"/>
    <property type="molecule type" value="Genomic_DNA"/>
</dbReference>
<evidence type="ECO:0000256" key="3">
    <source>
        <dbReference type="ARBA" id="ARBA00022692"/>
    </source>
</evidence>
<dbReference type="InterPro" id="IPR004089">
    <property type="entry name" value="MCPsignal_dom"/>
</dbReference>
<feature type="transmembrane region" description="Helical" evidence="8">
    <location>
        <begin position="273"/>
        <end position="297"/>
    </location>
</feature>
<evidence type="ECO:0000259" key="9">
    <source>
        <dbReference type="PROSITE" id="PS50111"/>
    </source>
</evidence>
<dbReference type="PROSITE" id="PS50111">
    <property type="entry name" value="CHEMOTAXIS_TRANSDUC_2"/>
    <property type="match status" value="1"/>
</dbReference>
<dbReference type="SMART" id="SM00304">
    <property type="entry name" value="HAMP"/>
    <property type="match status" value="1"/>
</dbReference>
<keyword evidence="7" id="KW-0807">Transducer</keyword>
<feature type="transmembrane region" description="Helical" evidence="8">
    <location>
        <begin position="12"/>
        <end position="33"/>
    </location>
</feature>
<dbReference type="InterPro" id="IPR051310">
    <property type="entry name" value="MCP_chemotaxis"/>
</dbReference>
<keyword evidence="5 8" id="KW-0472">Membrane</keyword>
<evidence type="ECO:0000256" key="4">
    <source>
        <dbReference type="ARBA" id="ARBA00022989"/>
    </source>
</evidence>
<dbReference type="Gene3D" id="1.10.287.950">
    <property type="entry name" value="Methyl-accepting chemotaxis protein"/>
    <property type="match status" value="1"/>
</dbReference>
<dbReference type="SMART" id="SM00283">
    <property type="entry name" value="MA"/>
    <property type="match status" value="1"/>
</dbReference>
<proteinExistence type="inferred from homology"/>
<keyword evidence="12" id="KW-1185">Reference proteome</keyword>
<evidence type="ECO:0000256" key="1">
    <source>
        <dbReference type="ARBA" id="ARBA00004651"/>
    </source>
</evidence>
<dbReference type="SUPFAM" id="SSF103190">
    <property type="entry name" value="Sensory domain-like"/>
    <property type="match status" value="1"/>
</dbReference>
<dbReference type="InterPro" id="IPR003660">
    <property type="entry name" value="HAMP_dom"/>
</dbReference>
<dbReference type="CDD" id="cd12912">
    <property type="entry name" value="PDC2_MCP_like"/>
    <property type="match status" value="1"/>
</dbReference>
<dbReference type="RefSeq" id="WP_345066656.1">
    <property type="nucleotide sequence ID" value="NZ_BAABEX010000029.1"/>
</dbReference>
<evidence type="ECO:0000256" key="2">
    <source>
        <dbReference type="ARBA" id="ARBA00022475"/>
    </source>
</evidence>
<gene>
    <name evidence="11" type="ORF">GCM10023090_28610</name>
</gene>
<evidence type="ECO:0000313" key="12">
    <source>
        <dbReference type="Proteomes" id="UP001501788"/>
    </source>
</evidence>
<dbReference type="CDD" id="cd12913">
    <property type="entry name" value="PDC1_MCP_like"/>
    <property type="match status" value="1"/>
</dbReference>
<evidence type="ECO:0000256" key="5">
    <source>
        <dbReference type="ARBA" id="ARBA00023136"/>
    </source>
</evidence>
<evidence type="ECO:0000256" key="7">
    <source>
        <dbReference type="PROSITE-ProRule" id="PRU00284"/>
    </source>
</evidence>
<keyword evidence="2" id="KW-1003">Cell membrane</keyword>
<reference evidence="12" key="1">
    <citation type="journal article" date="2019" name="Int. J. Syst. Evol. Microbiol.">
        <title>The Global Catalogue of Microorganisms (GCM) 10K type strain sequencing project: providing services to taxonomists for standard genome sequencing and annotation.</title>
        <authorList>
            <consortium name="The Broad Institute Genomics Platform"/>
            <consortium name="The Broad Institute Genome Sequencing Center for Infectious Disease"/>
            <person name="Wu L."/>
            <person name="Ma J."/>
        </authorList>
    </citation>
    <scope>NUCLEOTIDE SEQUENCE [LARGE SCALE GENOMIC DNA]</scope>
    <source>
        <strain evidence="12">JCM 31890</strain>
    </source>
</reference>
<comment type="caution">
    <text evidence="11">The sequence shown here is derived from an EMBL/GenBank/DDBJ whole genome shotgun (WGS) entry which is preliminary data.</text>
</comment>
<dbReference type="Pfam" id="PF02743">
    <property type="entry name" value="dCache_1"/>
    <property type="match status" value="1"/>
</dbReference>
<comment type="similarity">
    <text evidence="6">Belongs to the methyl-accepting chemotaxis (MCP) protein family.</text>
</comment>
<feature type="transmembrane region" description="Helical" evidence="8">
    <location>
        <begin position="244"/>
        <end position="261"/>
    </location>
</feature>
<evidence type="ECO:0000256" key="6">
    <source>
        <dbReference type="ARBA" id="ARBA00029447"/>
    </source>
</evidence>
<dbReference type="PANTHER" id="PTHR43531:SF16">
    <property type="entry name" value="METHYL-ACCEPTING CHEMOTAXIS PROTEIN II"/>
    <property type="match status" value="1"/>
</dbReference>
<dbReference type="InterPro" id="IPR029151">
    <property type="entry name" value="Sensor-like_sf"/>
</dbReference>
<dbReference type="Gene3D" id="3.30.450.20">
    <property type="entry name" value="PAS domain"/>
    <property type="match status" value="2"/>
</dbReference>
<feature type="domain" description="Methyl-accepting transducer" evidence="9">
    <location>
        <begin position="356"/>
        <end position="585"/>
    </location>
</feature>
<keyword evidence="4 8" id="KW-1133">Transmembrane helix</keyword>
<dbReference type="PROSITE" id="PS50885">
    <property type="entry name" value="HAMP"/>
    <property type="match status" value="1"/>
</dbReference>
<organism evidence="11 12">
    <name type="scientific">Acidovorax lacteus</name>
    <dbReference type="NCBI Taxonomy" id="1924988"/>
    <lineage>
        <taxon>Bacteria</taxon>
        <taxon>Pseudomonadati</taxon>
        <taxon>Pseudomonadota</taxon>
        <taxon>Betaproteobacteria</taxon>
        <taxon>Burkholderiales</taxon>
        <taxon>Comamonadaceae</taxon>
        <taxon>Acidovorax</taxon>
    </lineage>
</organism>